<reference evidence="5" key="2">
    <citation type="submission" date="2021-04" db="EMBL/GenBank/DDBJ databases">
        <authorList>
            <person name="Gilroy R."/>
        </authorList>
    </citation>
    <scope>NUCLEOTIDE SEQUENCE</scope>
    <source>
        <strain evidence="5">ChiGjej4B4-12881</strain>
    </source>
</reference>
<dbReference type="PANTHER" id="PTHR42855">
    <property type="entry name" value="ABC TRANSPORTER ATP-BINDING SUBUNIT"/>
    <property type="match status" value="1"/>
</dbReference>
<dbReference type="InterPro" id="IPR017871">
    <property type="entry name" value="ABC_transporter-like_CS"/>
</dbReference>
<dbReference type="PROSITE" id="PS00211">
    <property type="entry name" value="ABC_TRANSPORTER_1"/>
    <property type="match status" value="2"/>
</dbReference>
<dbReference type="PROSITE" id="PS50893">
    <property type="entry name" value="ABC_TRANSPORTER_2"/>
    <property type="match status" value="2"/>
</dbReference>
<evidence type="ECO:0000256" key="2">
    <source>
        <dbReference type="ARBA" id="ARBA00022840"/>
    </source>
</evidence>
<feature type="domain" description="ABC transporter" evidence="4">
    <location>
        <begin position="4"/>
        <end position="213"/>
    </location>
</feature>
<dbReference type="Pfam" id="PF00005">
    <property type="entry name" value="ABC_tran"/>
    <property type="match status" value="2"/>
</dbReference>
<reference evidence="5" key="1">
    <citation type="journal article" date="2021" name="PeerJ">
        <title>Extensive microbial diversity within the chicken gut microbiome revealed by metagenomics and culture.</title>
        <authorList>
            <person name="Gilroy R."/>
            <person name="Ravi A."/>
            <person name="Getino M."/>
            <person name="Pursley I."/>
            <person name="Horton D.L."/>
            <person name="Alikhan N.F."/>
            <person name="Baker D."/>
            <person name="Gharbi K."/>
            <person name="Hall N."/>
            <person name="Watson M."/>
            <person name="Adriaenssens E.M."/>
            <person name="Foster-Nyarko E."/>
            <person name="Jarju S."/>
            <person name="Secka A."/>
            <person name="Antonio M."/>
            <person name="Oren A."/>
            <person name="Chaudhuri R.R."/>
            <person name="La Ragione R."/>
            <person name="Hildebrand F."/>
            <person name="Pallen M.J."/>
        </authorList>
    </citation>
    <scope>NUCLEOTIDE SEQUENCE</scope>
    <source>
        <strain evidence="5">ChiGjej4B4-12881</strain>
    </source>
</reference>
<evidence type="ECO:0000259" key="4">
    <source>
        <dbReference type="PROSITE" id="PS50893"/>
    </source>
</evidence>
<gene>
    <name evidence="5" type="ORF">IAA28_07395</name>
</gene>
<name>A0A9D2AWL1_9FIRM</name>
<keyword evidence="3" id="KW-0175">Coiled coil</keyword>
<dbReference type="PANTHER" id="PTHR42855:SF2">
    <property type="entry name" value="DRUG RESISTANCE ABC TRANSPORTER,ATP-BINDING PROTEIN"/>
    <property type="match status" value="1"/>
</dbReference>
<dbReference type="GO" id="GO:0016887">
    <property type="term" value="F:ATP hydrolysis activity"/>
    <property type="evidence" value="ECO:0007669"/>
    <property type="project" value="InterPro"/>
</dbReference>
<dbReference type="InterPro" id="IPR027417">
    <property type="entry name" value="P-loop_NTPase"/>
</dbReference>
<feature type="domain" description="ABC transporter" evidence="4">
    <location>
        <begin position="313"/>
        <end position="505"/>
    </location>
</feature>
<dbReference type="Gene3D" id="3.40.50.300">
    <property type="entry name" value="P-loop containing nucleotide triphosphate hydrolases"/>
    <property type="match status" value="2"/>
</dbReference>
<evidence type="ECO:0000313" key="5">
    <source>
        <dbReference type="EMBL" id="HIX52613.1"/>
    </source>
</evidence>
<dbReference type="InterPro" id="IPR003593">
    <property type="entry name" value="AAA+_ATPase"/>
</dbReference>
<evidence type="ECO:0000313" key="6">
    <source>
        <dbReference type="Proteomes" id="UP000886780"/>
    </source>
</evidence>
<evidence type="ECO:0000256" key="1">
    <source>
        <dbReference type="ARBA" id="ARBA00022741"/>
    </source>
</evidence>
<dbReference type="InterPro" id="IPR003439">
    <property type="entry name" value="ABC_transporter-like_ATP-bd"/>
</dbReference>
<dbReference type="AlphaFoldDB" id="A0A9D2AWL1"/>
<dbReference type="EMBL" id="DXEU01000131">
    <property type="protein sequence ID" value="HIX52613.1"/>
    <property type="molecule type" value="Genomic_DNA"/>
</dbReference>
<feature type="coiled-coil region" evidence="3">
    <location>
        <begin position="266"/>
        <end position="293"/>
    </location>
</feature>
<sequence length="507" mass="56653">MSLIDISGLTFSYEGSSDVVFENVNLQLDTNWKLGLIGRNGKGKTTLLKLLMGEYEYRGRISASVEFAYFPCQVPDPDLDTVDLLYTVQPDCELWRVKREFGGLGLGEEILYRPFSTLSYGEQTKVLLALLFAGENGFLLIDEPTNHLDMEAREAVSRYLNGKKGFILVSHDRAFLDGCVDHVLALNRTTVELQRGCFSTWQENRRRQDEFELQKNRRLKKEIGRLEAAAAEAGRRADGAEAVKLGRKAAVNATQSMGRAYIGEKSRKMQMSRKNLERRREREAEERKGLLKDVETVEDVKLLPLPWHSQVLVSARELTLSYGGHPVCGPLTFQIQGGQSTALVGRNGCGKSSVLRAVLKAGGAGEGEKFPDWTGSLDVGRGMTISYVPQNAGFLRGSLEEFAAERGIEEHLLKALLRKLDFSREQFEKDMGDYSAGQKKKVLLAGSLCTPAHLYVWDEPLNYIDVFSRIQLENLITNCRPTLLLVEHDRAFLERIGAVQVAVAAAR</sequence>
<keyword evidence="1" id="KW-0547">Nucleotide-binding</keyword>
<keyword evidence="2 5" id="KW-0067">ATP-binding</keyword>
<accession>A0A9D2AWL1</accession>
<dbReference type="SUPFAM" id="SSF52540">
    <property type="entry name" value="P-loop containing nucleoside triphosphate hydrolases"/>
    <property type="match status" value="2"/>
</dbReference>
<proteinExistence type="predicted"/>
<dbReference type="CDD" id="cd03221">
    <property type="entry name" value="ABCF_EF-3"/>
    <property type="match status" value="1"/>
</dbReference>
<comment type="caution">
    <text evidence="5">The sequence shown here is derived from an EMBL/GenBank/DDBJ whole genome shotgun (WGS) entry which is preliminary data.</text>
</comment>
<dbReference type="GO" id="GO:0005524">
    <property type="term" value="F:ATP binding"/>
    <property type="evidence" value="ECO:0007669"/>
    <property type="project" value="UniProtKB-KW"/>
</dbReference>
<protein>
    <submittedName>
        <fullName evidence="5">ATP-binding cassette domain-containing protein</fullName>
    </submittedName>
</protein>
<dbReference type="SMART" id="SM00382">
    <property type="entry name" value="AAA"/>
    <property type="match status" value="2"/>
</dbReference>
<organism evidence="5 6">
    <name type="scientific">Candidatus Lachnoclostridium stercoripullorum</name>
    <dbReference type="NCBI Taxonomy" id="2838635"/>
    <lineage>
        <taxon>Bacteria</taxon>
        <taxon>Bacillati</taxon>
        <taxon>Bacillota</taxon>
        <taxon>Clostridia</taxon>
        <taxon>Lachnospirales</taxon>
        <taxon>Lachnospiraceae</taxon>
    </lineage>
</organism>
<dbReference type="InterPro" id="IPR051309">
    <property type="entry name" value="ABCF_ATPase"/>
</dbReference>
<dbReference type="Proteomes" id="UP000886780">
    <property type="component" value="Unassembled WGS sequence"/>
</dbReference>
<evidence type="ECO:0000256" key="3">
    <source>
        <dbReference type="SAM" id="Coils"/>
    </source>
</evidence>
<dbReference type="NCBIfam" id="NF000355">
    <property type="entry name" value="ribo_prot_ABC_F"/>
    <property type="match status" value="1"/>
</dbReference>